<accession>A0A8B6DIC6</accession>
<dbReference type="Gene3D" id="3.30.505.10">
    <property type="entry name" value="SH2 domain"/>
    <property type="match status" value="1"/>
</dbReference>
<protein>
    <recommendedName>
        <fullName evidence="1">SH2 domain-containing protein</fullName>
    </recommendedName>
</protein>
<proteinExistence type="predicted"/>
<dbReference type="InterPro" id="IPR036860">
    <property type="entry name" value="SH2_dom_sf"/>
</dbReference>
<evidence type="ECO:0000259" key="1">
    <source>
        <dbReference type="Pfam" id="PF00017"/>
    </source>
</evidence>
<evidence type="ECO:0000313" key="2">
    <source>
        <dbReference type="EMBL" id="VDI20605.1"/>
    </source>
</evidence>
<reference evidence="2" key="1">
    <citation type="submission" date="2018-11" db="EMBL/GenBank/DDBJ databases">
        <authorList>
            <person name="Alioto T."/>
            <person name="Alioto T."/>
        </authorList>
    </citation>
    <scope>NUCLEOTIDE SEQUENCE</scope>
</reference>
<sequence length="97" mass="10770">MGPTLSDHLNAKTEHKNCLDQPEQINYIELESKVEHYLIKENTKGLFYIDEPDAFPSVQNLIQHYKQDSGGLSTILRCSPAHTGGDIVTATAAFSHS</sequence>
<dbReference type="Pfam" id="PF00017">
    <property type="entry name" value="SH2"/>
    <property type="match status" value="1"/>
</dbReference>
<dbReference type="EMBL" id="UYJE01003592">
    <property type="protein sequence ID" value="VDI20605.1"/>
    <property type="molecule type" value="Genomic_DNA"/>
</dbReference>
<dbReference type="SUPFAM" id="SSF55550">
    <property type="entry name" value="SH2 domain"/>
    <property type="match status" value="1"/>
</dbReference>
<name>A0A8B6DIC6_MYTGA</name>
<evidence type="ECO:0000313" key="3">
    <source>
        <dbReference type="Proteomes" id="UP000596742"/>
    </source>
</evidence>
<feature type="domain" description="SH2" evidence="1">
    <location>
        <begin position="31"/>
        <end position="65"/>
    </location>
</feature>
<dbReference type="Proteomes" id="UP000596742">
    <property type="component" value="Unassembled WGS sequence"/>
</dbReference>
<organism evidence="2 3">
    <name type="scientific">Mytilus galloprovincialis</name>
    <name type="common">Mediterranean mussel</name>
    <dbReference type="NCBI Taxonomy" id="29158"/>
    <lineage>
        <taxon>Eukaryota</taxon>
        <taxon>Metazoa</taxon>
        <taxon>Spiralia</taxon>
        <taxon>Lophotrochozoa</taxon>
        <taxon>Mollusca</taxon>
        <taxon>Bivalvia</taxon>
        <taxon>Autobranchia</taxon>
        <taxon>Pteriomorphia</taxon>
        <taxon>Mytilida</taxon>
        <taxon>Mytiloidea</taxon>
        <taxon>Mytilidae</taxon>
        <taxon>Mytilinae</taxon>
        <taxon>Mytilus</taxon>
    </lineage>
</organism>
<gene>
    <name evidence="2" type="ORF">MGAL_10B043350</name>
</gene>
<comment type="caution">
    <text evidence="2">The sequence shown here is derived from an EMBL/GenBank/DDBJ whole genome shotgun (WGS) entry which is preliminary data.</text>
</comment>
<dbReference type="AlphaFoldDB" id="A0A8B6DIC6"/>
<keyword evidence="3" id="KW-1185">Reference proteome</keyword>
<dbReference type="InterPro" id="IPR000980">
    <property type="entry name" value="SH2"/>
</dbReference>